<dbReference type="VEuPathDB" id="VectorBase:GMOY007561"/>
<keyword evidence="3" id="KW-1185">Reference proteome</keyword>
<feature type="transmembrane region" description="Helical" evidence="1">
    <location>
        <begin position="51"/>
        <end position="69"/>
    </location>
</feature>
<keyword evidence="1" id="KW-1133">Transmembrane helix</keyword>
<dbReference type="AlphaFoldDB" id="A0A1B0G2M1"/>
<proteinExistence type="predicted"/>
<dbReference type="EnsemblMetazoa" id="GMOY007561-RA">
    <property type="protein sequence ID" value="GMOY007561-PA"/>
    <property type="gene ID" value="GMOY007561"/>
</dbReference>
<dbReference type="Proteomes" id="UP000092444">
    <property type="component" value="Unassembled WGS sequence"/>
</dbReference>
<evidence type="ECO:0000313" key="2">
    <source>
        <dbReference type="EnsemblMetazoa" id="GMOY007561-PA"/>
    </source>
</evidence>
<name>A0A1B0G2M1_GLOMM</name>
<sequence length="104" mass="12009">MFRSCGLLTLLYRYHLKRLKVQINVQLFSSSANQERSSQEPTTTTTTTTTTAATAITTVALFFLGFIFFKKRRIVHNSIEYKMKRPRFVSYAAKNEGKEVRSFS</sequence>
<keyword evidence="1" id="KW-0812">Transmembrane</keyword>
<evidence type="ECO:0000256" key="1">
    <source>
        <dbReference type="SAM" id="Phobius"/>
    </source>
</evidence>
<organism evidence="2 3">
    <name type="scientific">Glossina morsitans morsitans</name>
    <name type="common">Savannah tsetse fly</name>
    <dbReference type="NCBI Taxonomy" id="37546"/>
    <lineage>
        <taxon>Eukaryota</taxon>
        <taxon>Metazoa</taxon>
        <taxon>Ecdysozoa</taxon>
        <taxon>Arthropoda</taxon>
        <taxon>Hexapoda</taxon>
        <taxon>Insecta</taxon>
        <taxon>Pterygota</taxon>
        <taxon>Neoptera</taxon>
        <taxon>Endopterygota</taxon>
        <taxon>Diptera</taxon>
        <taxon>Brachycera</taxon>
        <taxon>Muscomorpha</taxon>
        <taxon>Hippoboscoidea</taxon>
        <taxon>Glossinidae</taxon>
        <taxon>Glossina</taxon>
    </lineage>
</organism>
<evidence type="ECO:0000313" key="3">
    <source>
        <dbReference type="Proteomes" id="UP000092444"/>
    </source>
</evidence>
<reference evidence="2" key="1">
    <citation type="submission" date="2020-05" db="UniProtKB">
        <authorList>
            <consortium name="EnsemblMetazoa"/>
        </authorList>
    </citation>
    <scope>IDENTIFICATION</scope>
    <source>
        <strain evidence="2">Yale</strain>
    </source>
</reference>
<dbReference type="EMBL" id="CCAG010008743">
    <property type="status" value="NOT_ANNOTATED_CDS"/>
    <property type="molecule type" value="Genomic_DNA"/>
</dbReference>
<accession>A0A1B0G2M1</accession>
<protein>
    <submittedName>
        <fullName evidence="2">Uncharacterized protein</fullName>
    </submittedName>
</protein>
<keyword evidence="1" id="KW-0472">Membrane</keyword>